<evidence type="ECO:0000256" key="1">
    <source>
        <dbReference type="SAM" id="Phobius"/>
    </source>
</evidence>
<dbReference type="Proteomes" id="UP000294325">
    <property type="component" value="Chromosome"/>
</dbReference>
<gene>
    <name evidence="2" type="ORF">E3U44_15460</name>
</gene>
<evidence type="ECO:0000313" key="2">
    <source>
        <dbReference type="EMBL" id="QBQ55753.1"/>
    </source>
</evidence>
<dbReference type="OrthoDB" id="5569566at2"/>
<reference evidence="2 3" key="1">
    <citation type="submission" date="2019-03" db="EMBL/GenBank/DDBJ databases">
        <title>The genome sequence of Nitrosococcus wardiae strain D1FHST reveals the archetypal metabolic capacity of ammonia-oxidizing Gammaproteobacteria.</title>
        <authorList>
            <person name="Wang L."/>
            <person name="Lim C.K."/>
            <person name="Hanson T.E."/>
            <person name="Dang H."/>
            <person name="Klotz M.G."/>
        </authorList>
    </citation>
    <scope>NUCLEOTIDE SEQUENCE [LARGE SCALE GENOMIC DNA]</scope>
    <source>
        <strain evidence="2 3">D1FHS</strain>
    </source>
</reference>
<dbReference type="AlphaFoldDB" id="A0A4P7BZS7"/>
<feature type="transmembrane region" description="Helical" evidence="1">
    <location>
        <begin position="50"/>
        <end position="74"/>
    </location>
</feature>
<accession>A0A4P7BZS7</accession>
<name>A0A4P7BZS7_9GAMM</name>
<proteinExistence type="predicted"/>
<dbReference type="KEGG" id="nwr:E3U44_15460"/>
<organism evidence="2 3">
    <name type="scientific">Nitrosococcus wardiae</name>
    <dbReference type="NCBI Taxonomy" id="1814290"/>
    <lineage>
        <taxon>Bacteria</taxon>
        <taxon>Pseudomonadati</taxon>
        <taxon>Pseudomonadota</taxon>
        <taxon>Gammaproteobacteria</taxon>
        <taxon>Chromatiales</taxon>
        <taxon>Chromatiaceae</taxon>
        <taxon>Nitrosococcus</taxon>
    </lineage>
</organism>
<dbReference type="EMBL" id="CP038033">
    <property type="protein sequence ID" value="QBQ55753.1"/>
    <property type="molecule type" value="Genomic_DNA"/>
</dbReference>
<keyword evidence="3" id="KW-1185">Reference proteome</keyword>
<sequence>MVTEKIKGDSLFSLIIGPLIWMVHFLTLYLTTALACAKGFFHLQVLGLGIVPWVAIVATGVASGLILDSAIVAFRRWRNPPQEPGEKPPPPAQEQIIARGRQRALAFVRQRFHRSQPLPQVETAAIPMPPYDQANPQSRRRFLTYAGLLLSGLALIATLWEALPVLFMTSCR</sequence>
<keyword evidence="1" id="KW-0812">Transmembrane</keyword>
<feature type="transmembrane region" description="Helical" evidence="1">
    <location>
        <begin position="142"/>
        <end position="160"/>
    </location>
</feature>
<keyword evidence="1" id="KW-0472">Membrane</keyword>
<protein>
    <submittedName>
        <fullName evidence="2">Uncharacterized protein</fullName>
    </submittedName>
</protein>
<feature type="transmembrane region" description="Helical" evidence="1">
    <location>
        <begin position="12"/>
        <end position="30"/>
    </location>
</feature>
<evidence type="ECO:0000313" key="3">
    <source>
        <dbReference type="Proteomes" id="UP000294325"/>
    </source>
</evidence>
<keyword evidence="1" id="KW-1133">Transmembrane helix</keyword>
<dbReference type="RefSeq" id="WP_134359010.1">
    <property type="nucleotide sequence ID" value="NZ_CP038033.1"/>
</dbReference>